<dbReference type="Pfam" id="PF04299">
    <property type="entry name" value="FMN_bind_2"/>
    <property type="match status" value="1"/>
</dbReference>
<name>A0A377I7E5_AVIPA</name>
<dbReference type="PANTHER" id="PTHR35802:SF1">
    <property type="entry name" value="PROTEASE SYNTHASE AND SPORULATION PROTEIN PAI 2"/>
    <property type="match status" value="1"/>
</dbReference>
<keyword evidence="1" id="KW-0645">Protease</keyword>
<dbReference type="AlphaFoldDB" id="A0A377I7E5"/>
<protein>
    <submittedName>
        <fullName evidence="1">Protease synthase and sporulation protein PAI 2</fullName>
    </submittedName>
</protein>
<dbReference type="InterPro" id="IPR007396">
    <property type="entry name" value="TR_PAI2-type"/>
</dbReference>
<dbReference type="PANTHER" id="PTHR35802">
    <property type="entry name" value="PROTEASE SYNTHASE AND SPORULATION PROTEIN PAI 2"/>
    <property type="match status" value="1"/>
</dbReference>
<dbReference type="Proteomes" id="UP000254465">
    <property type="component" value="Unassembled WGS sequence"/>
</dbReference>
<keyword evidence="1" id="KW-0378">Hydrolase</keyword>
<reference evidence="1 2" key="1">
    <citation type="submission" date="2018-06" db="EMBL/GenBank/DDBJ databases">
        <authorList>
            <consortium name="Pathogen Informatics"/>
            <person name="Doyle S."/>
        </authorList>
    </citation>
    <scope>NUCLEOTIDE SEQUENCE [LARGE SCALE GENOMIC DNA]</scope>
    <source>
        <strain evidence="1 2">NCTC11296</strain>
    </source>
</reference>
<sequence length="96" mass="10894">MYTPSKFKQQELQELRQFVVQNPFAILVAASSNGGDASYLPLIWAEEDGAEFGCLYGPFAKGNRFWKNAHPEQSWLIIFQNAGHYISANFSRFSSK</sequence>
<gene>
    <name evidence="1" type="primary">paiB</name>
    <name evidence="1" type="ORF">NCTC11296_01110</name>
</gene>
<dbReference type="RefSeq" id="WP_017806551.1">
    <property type="nucleotide sequence ID" value="NZ_PQVK01000036.1"/>
</dbReference>
<organism evidence="1 2">
    <name type="scientific">Avibacterium paragallinarum</name>
    <name type="common">Haemophilus gallinarum</name>
    <dbReference type="NCBI Taxonomy" id="728"/>
    <lineage>
        <taxon>Bacteria</taxon>
        <taxon>Pseudomonadati</taxon>
        <taxon>Pseudomonadota</taxon>
        <taxon>Gammaproteobacteria</taxon>
        <taxon>Pasteurellales</taxon>
        <taxon>Pasteurellaceae</taxon>
        <taxon>Avibacterium</taxon>
    </lineage>
</organism>
<evidence type="ECO:0000313" key="1">
    <source>
        <dbReference type="EMBL" id="STO71214.1"/>
    </source>
</evidence>
<dbReference type="InterPro" id="IPR012349">
    <property type="entry name" value="Split_barrel_FMN-bd"/>
</dbReference>
<dbReference type="SUPFAM" id="SSF50475">
    <property type="entry name" value="FMN-binding split barrel"/>
    <property type="match status" value="1"/>
</dbReference>
<dbReference type="GO" id="GO:0006508">
    <property type="term" value="P:proteolysis"/>
    <property type="evidence" value="ECO:0007669"/>
    <property type="project" value="UniProtKB-KW"/>
</dbReference>
<accession>A0A377I7E5</accession>
<evidence type="ECO:0000313" key="2">
    <source>
        <dbReference type="Proteomes" id="UP000254465"/>
    </source>
</evidence>
<dbReference type="EMBL" id="UGHK01000002">
    <property type="protein sequence ID" value="STO71214.1"/>
    <property type="molecule type" value="Genomic_DNA"/>
</dbReference>
<proteinExistence type="predicted"/>
<dbReference type="GO" id="GO:0008233">
    <property type="term" value="F:peptidase activity"/>
    <property type="evidence" value="ECO:0007669"/>
    <property type="project" value="UniProtKB-KW"/>
</dbReference>
<dbReference type="Gene3D" id="2.30.110.10">
    <property type="entry name" value="Electron Transport, Fmn-binding Protein, Chain A"/>
    <property type="match status" value="1"/>
</dbReference>